<name>A0AAV7W6F8_PLEWA</name>
<organism evidence="2 3">
    <name type="scientific">Pleurodeles waltl</name>
    <name type="common">Iberian ribbed newt</name>
    <dbReference type="NCBI Taxonomy" id="8319"/>
    <lineage>
        <taxon>Eukaryota</taxon>
        <taxon>Metazoa</taxon>
        <taxon>Chordata</taxon>
        <taxon>Craniata</taxon>
        <taxon>Vertebrata</taxon>
        <taxon>Euteleostomi</taxon>
        <taxon>Amphibia</taxon>
        <taxon>Batrachia</taxon>
        <taxon>Caudata</taxon>
        <taxon>Salamandroidea</taxon>
        <taxon>Salamandridae</taxon>
        <taxon>Pleurodelinae</taxon>
        <taxon>Pleurodeles</taxon>
    </lineage>
</organism>
<comment type="caution">
    <text evidence="2">The sequence shown here is derived from an EMBL/GenBank/DDBJ whole genome shotgun (WGS) entry which is preliminary data.</text>
</comment>
<dbReference type="Proteomes" id="UP001066276">
    <property type="component" value="Chromosome 1_2"/>
</dbReference>
<dbReference type="AlphaFoldDB" id="A0AAV7W6F8"/>
<dbReference type="EMBL" id="JANPWB010000002">
    <property type="protein sequence ID" value="KAJ1208346.1"/>
    <property type="molecule type" value="Genomic_DNA"/>
</dbReference>
<evidence type="ECO:0000313" key="3">
    <source>
        <dbReference type="Proteomes" id="UP001066276"/>
    </source>
</evidence>
<reference evidence="2" key="1">
    <citation type="journal article" date="2022" name="bioRxiv">
        <title>Sequencing and chromosome-scale assembly of the giantPleurodeles waltlgenome.</title>
        <authorList>
            <person name="Brown T."/>
            <person name="Elewa A."/>
            <person name="Iarovenko S."/>
            <person name="Subramanian E."/>
            <person name="Araus A.J."/>
            <person name="Petzold A."/>
            <person name="Susuki M."/>
            <person name="Suzuki K.-i.T."/>
            <person name="Hayashi T."/>
            <person name="Toyoda A."/>
            <person name="Oliveira C."/>
            <person name="Osipova E."/>
            <person name="Leigh N.D."/>
            <person name="Simon A."/>
            <person name="Yun M.H."/>
        </authorList>
    </citation>
    <scope>NUCLEOTIDE SEQUENCE</scope>
    <source>
        <strain evidence="2">20211129_DDA</strain>
        <tissue evidence="2">Liver</tissue>
    </source>
</reference>
<keyword evidence="3" id="KW-1185">Reference proteome</keyword>
<gene>
    <name evidence="2" type="ORF">NDU88_003732</name>
</gene>
<accession>A0AAV7W6F8</accession>
<feature type="compositionally biased region" description="Polar residues" evidence="1">
    <location>
        <begin position="89"/>
        <end position="107"/>
    </location>
</feature>
<feature type="compositionally biased region" description="Pro residues" evidence="1">
    <location>
        <begin position="255"/>
        <end position="267"/>
    </location>
</feature>
<evidence type="ECO:0000313" key="2">
    <source>
        <dbReference type="EMBL" id="KAJ1208346.1"/>
    </source>
</evidence>
<sequence length="280" mass="29178">MDITAIFYLFTHLLPDHQQKRTYTASAAVTCVTMARVTGERAPAFTSGELERLVDEVLPQYRMLYGPPDQQVSTPPPRRPSHQARVVRTQPSTSATQSRGTVVSTATPGEKGSRAPGSHTDRVPVPSAAWKGKETPPAAAKNGKEAPPAGKRKGKEQSPAAKRKGKEQSPAAAKRSNEPHLAAGRRGKGPAPAGKKDKRPCPGTQSELPAPTMVVQPSEAAGDGLDLPGPPPAPPPAAAAPVSSLLRLQGKGWSLPPPLLAPPPAPLPTAATPVGSCPRL</sequence>
<feature type="compositionally biased region" description="Pro residues" evidence="1">
    <location>
        <begin position="228"/>
        <end position="238"/>
    </location>
</feature>
<evidence type="ECO:0000256" key="1">
    <source>
        <dbReference type="SAM" id="MobiDB-lite"/>
    </source>
</evidence>
<protein>
    <submittedName>
        <fullName evidence="2">Uncharacterized protein</fullName>
    </submittedName>
</protein>
<feature type="region of interest" description="Disordered" evidence="1">
    <location>
        <begin position="65"/>
        <end position="280"/>
    </location>
</feature>
<proteinExistence type="predicted"/>